<protein>
    <submittedName>
        <fullName evidence="1">Uncharacterized protein DUF2795</fullName>
    </submittedName>
</protein>
<reference evidence="1 2" key="1">
    <citation type="submission" date="2018-03" db="EMBL/GenBank/DDBJ databases">
        <title>Genomic Encyclopedia of Archaeal and Bacterial Type Strains, Phase II (KMG-II): from individual species to whole genera.</title>
        <authorList>
            <person name="Goeker M."/>
        </authorList>
    </citation>
    <scope>NUCLEOTIDE SEQUENCE [LARGE SCALE GENOMIC DNA]</scope>
    <source>
        <strain evidence="1 2">DSM 45601</strain>
    </source>
</reference>
<keyword evidence="2" id="KW-1185">Reference proteome</keyword>
<dbReference type="Proteomes" id="UP000237846">
    <property type="component" value="Unassembled WGS sequence"/>
</dbReference>
<name>A0A2T0Q0M5_9ACTN</name>
<evidence type="ECO:0000313" key="2">
    <source>
        <dbReference type="Proteomes" id="UP000237846"/>
    </source>
</evidence>
<dbReference type="InterPro" id="IPR021527">
    <property type="entry name" value="DUF2795"/>
</dbReference>
<dbReference type="Pfam" id="PF11387">
    <property type="entry name" value="DUF2795"/>
    <property type="match status" value="1"/>
</dbReference>
<evidence type="ECO:0000313" key="1">
    <source>
        <dbReference type="EMBL" id="PRX97316.1"/>
    </source>
</evidence>
<dbReference type="AlphaFoldDB" id="A0A2T0Q0M5"/>
<dbReference type="RefSeq" id="WP_106249296.1">
    <property type="nucleotide sequence ID" value="NZ_PVZC01000006.1"/>
</dbReference>
<sequence>MSAVEDLRVAKALDGVGYPASKDELIAYAERNGADERALDALRAVPEGSYPSGGAVVDAVPPEPGAG</sequence>
<proteinExistence type="predicted"/>
<dbReference type="OrthoDB" id="6161020at2"/>
<accession>A0A2T0Q0M5</accession>
<gene>
    <name evidence="1" type="ORF">CLV72_106353</name>
</gene>
<dbReference type="EMBL" id="PVZC01000006">
    <property type="protein sequence ID" value="PRX97316.1"/>
    <property type="molecule type" value="Genomic_DNA"/>
</dbReference>
<comment type="caution">
    <text evidence="1">The sequence shown here is derived from an EMBL/GenBank/DDBJ whole genome shotgun (WGS) entry which is preliminary data.</text>
</comment>
<organism evidence="1 2">
    <name type="scientific">Allonocardiopsis opalescens</name>
    <dbReference type="NCBI Taxonomy" id="1144618"/>
    <lineage>
        <taxon>Bacteria</taxon>
        <taxon>Bacillati</taxon>
        <taxon>Actinomycetota</taxon>
        <taxon>Actinomycetes</taxon>
        <taxon>Streptosporangiales</taxon>
        <taxon>Allonocardiopsis</taxon>
    </lineage>
</organism>